<dbReference type="Proteomes" id="UP001174936">
    <property type="component" value="Unassembled WGS sequence"/>
</dbReference>
<protein>
    <submittedName>
        <fullName evidence="1">Uncharacterized protein</fullName>
    </submittedName>
</protein>
<keyword evidence="2" id="KW-1185">Reference proteome</keyword>
<name>A0AA40CSB1_9PEZI</name>
<accession>A0AA40CSB1</accession>
<sequence length="144" mass="16150">MRRMRCGEEKVAWPASTRCCIAPMRRDFFCALNFAILEPGASADDRTLYPSAESRELISKQRGQGTNRITIGRHLLPSQIRGVSWPGGRSLRAGRCVRKPDWVGQRCPQNLGVKSSRRTTLKKCAPLWLVEGMASWLSCQTTEA</sequence>
<dbReference type="EMBL" id="JAULSV010000003">
    <property type="protein sequence ID" value="KAK0649385.1"/>
    <property type="molecule type" value="Genomic_DNA"/>
</dbReference>
<comment type="caution">
    <text evidence="1">The sequence shown here is derived from an EMBL/GenBank/DDBJ whole genome shotgun (WGS) entry which is preliminary data.</text>
</comment>
<proteinExistence type="predicted"/>
<gene>
    <name evidence="1" type="ORF">B0T16DRAFT_409972</name>
</gene>
<evidence type="ECO:0000313" key="2">
    <source>
        <dbReference type="Proteomes" id="UP001174936"/>
    </source>
</evidence>
<organism evidence="1 2">
    <name type="scientific">Cercophora newfieldiana</name>
    <dbReference type="NCBI Taxonomy" id="92897"/>
    <lineage>
        <taxon>Eukaryota</taxon>
        <taxon>Fungi</taxon>
        <taxon>Dikarya</taxon>
        <taxon>Ascomycota</taxon>
        <taxon>Pezizomycotina</taxon>
        <taxon>Sordariomycetes</taxon>
        <taxon>Sordariomycetidae</taxon>
        <taxon>Sordariales</taxon>
        <taxon>Lasiosphaeriaceae</taxon>
        <taxon>Cercophora</taxon>
    </lineage>
</organism>
<dbReference type="AlphaFoldDB" id="A0AA40CSB1"/>
<evidence type="ECO:0000313" key="1">
    <source>
        <dbReference type="EMBL" id="KAK0649385.1"/>
    </source>
</evidence>
<reference evidence="1" key="1">
    <citation type="submission" date="2023-06" db="EMBL/GenBank/DDBJ databases">
        <title>Genome-scale phylogeny and comparative genomics of the fungal order Sordariales.</title>
        <authorList>
            <consortium name="Lawrence Berkeley National Laboratory"/>
            <person name="Hensen N."/>
            <person name="Bonometti L."/>
            <person name="Westerberg I."/>
            <person name="Brannstrom I.O."/>
            <person name="Guillou S."/>
            <person name="Cros-Aarteil S."/>
            <person name="Calhoun S."/>
            <person name="Haridas S."/>
            <person name="Kuo A."/>
            <person name="Mondo S."/>
            <person name="Pangilinan J."/>
            <person name="Riley R."/>
            <person name="Labutti K."/>
            <person name="Andreopoulos B."/>
            <person name="Lipzen A."/>
            <person name="Chen C."/>
            <person name="Yanf M."/>
            <person name="Daum C."/>
            <person name="Ng V."/>
            <person name="Clum A."/>
            <person name="Steindorff A."/>
            <person name="Ohm R."/>
            <person name="Martin F."/>
            <person name="Silar P."/>
            <person name="Natvig D."/>
            <person name="Lalanne C."/>
            <person name="Gautier V."/>
            <person name="Ament-Velasquez S.L."/>
            <person name="Kruys A."/>
            <person name="Hutchinson M.I."/>
            <person name="Powell A.J."/>
            <person name="Barry K."/>
            <person name="Miller A.N."/>
            <person name="Grigoriev I.V."/>
            <person name="Debuchy R."/>
            <person name="Gladieux P."/>
            <person name="Thoren M.H."/>
            <person name="Johannesson H."/>
        </authorList>
    </citation>
    <scope>NUCLEOTIDE SEQUENCE</scope>
    <source>
        <strain evidence="1">SMH2532-1</strain>
    </source>
</reference>